<keyword evidence="2" id="KW-1185">Reference proteome</keyword>
<accession>A0A923MVG2</accession>
<organism evidence="1 2">
    <name type="scientific">Ramlibacter cellulosilyticus</name>
    <dbReference type="NCBI Taxonomy" id="2764187"/>
    <lineage>
        <taxon>Bacteria</taxon>
        <taxon>Pseudomonadati</taxon>
        <taxon>Pseudomonadota</taxon>
        <taxon>Betaproteobacteria</taxon>
        <taxon>Burkholderiales</taxon>
        <taxon>Comamonadaceae</taxon>
        <taxon>Ramlibacter</taxon>
    </lineage>
</organism>
<evidence type="ECO:0000313" key="1">
    <source>
        <dbReference type="EMBL" id="MBC5785776.1"/>
    </source>
</evidence>
<dbReference type="AlphaFoldDB" id="A0A923MVG2"/>
<gene>
    <name evidence="1" type="ORF">H8N03_22745</name>
</gene>
<evidence type="ECO:0000313" key="2">
    <source>
        <dbReference type="Proteomes" id="UP000608513"/>
    </source>
</evidence>
<protein>
    <submittedName>
        <fullName evidence="1">Uncharacterized protein</fullName>
    </submittedName>
</protein>
<dbReference type="RefSeq" id="WP_222623111.1">
    <property type="nucleotide sequence ID" value="NZ_JACORT010000012.1"/>
</dbReference>
<reference evidence="1" key="1">
    <citation type="submission" date="2020-08" db="EMBL/GenBank/DDBJ databases">
        <title>Ramlibacter sp. USB13 16S ribosomal RNA gene genome sequencing and assembly.</title>
        <authorList>
            <person name="Kang M."/>
        </authorList>
    </citation>
    <scope>NUCLEOTIDE SEQUENCE</scope>
    <source>
        <strain evidence="1">USB13</strain>
    </source>
</reference>
<dbReference type="EMBL" id="JACORT010000012">
    <property type="protein sequence ID" value="MBC5785776.1"/>
    <property type="molecule type" value="Genomic_DNA"/>
</dbReference>
<name>A0A923MVG2_9BURK</name>
<proteinExistence type="predicted"/>
<sequence>MGGAVAERAAAPAWVRAVAETVDDPRAELQALVWGPRFDRDHAFALLARLPRVEGPWLEAVRTFGDRFDALPPLAQRALREGLLGMADNAACRASC</sequence>
<comment type="caution">
    <text evidence="1">The sequence shown here is derived from an EMBL/GenBank/DDBJ whole genome shotgun (WGS) entry which is preliminary data.</text>
</comment>
<dbReference type="Proteomes" id="UP000608513">
    <property type="component" value="Unassembled WGS sequence"/>
</dbReference>